<proteinExistence type="predicted"/>
<sequence>MVGVELEEGDGARAGKKEWQAFNGGPQRSTFLANEESGKRRKASQEWNLEAIEGNIEANELGSDVGDFPREVVVFQEEVGEVVKLLTEEEI</sequence>
<dbReference type="AlphaFoldDB" id="A0A0L9V087"/>
<dbReference type="Proteomes" id="UP000053144">
    <property type="component" value="Chromosome 7"/>
</dbReference>
<accession>A0A0L9V087</accession>
<organism evidence="1 2">
    <name type="scientific">Phaseolus angularis</name>
    <name type="common">Azuki bean</name>
    <name type="synonym">Vigna angularis</name>
    <dbReference type="NCBI Taxonomy" id="3914"/>
    <lineage>
        <taxon>Eukaryota</taxon>
        <taxon>Viridiplantae</taxon>
        <taxon>Streptophyta</taxon>
        <taxon>Embryophyta</taxon>
        <taxon>Tracheophyta</taxon>
        <taxon>Spermatophyta</taxon>
        <taxon>Magnoliopsida</taxon>
        <taxon>eudicotyledons</taxon>
        <taxon>Gunneridae</taxon>
        <taxon>Pentapetalae</taxon>
        <taxon>rosids</taxon>
        <taxon>fabids</taxon>
        <taxon>Fabales</taxon>
        <taxon>Fabaceae</taxon>
        <taxon>Papilionoideae</taxon>
        <taxon>50 kb inversion clade</taxon>
        <taxon>NPAAA clade</taxon>
        <taxon>indigoferoid/millettioid clade</taxon>
        <taxon>Phaseoleae</taxon>
        <taxon>Vigna</taxon>
    </lineage>
</organism>
<dbReference type="EMBL" id="CM003377">
    <property type="protein sequence ID" value="KOM48189.1"/>
    <property type="molecule type" value="Genomic_DNA"/>
</dbReference>
<gene>
    <name evidence="1" type="ORF">LR48_Vigan07g189300</name>
</gene>
<reference evidence="2" key="1">
    <citation type="journal article" date="2015" name="Proc. Natl. Acad. Sci. U.S.A.">
        <title>Genome sequencing of adzuki bean (Vigna angularis) provides insight into high starch and low fat accumulation and domestication.</title>
        <authorList>
            <person name="Yang K."/>
            <person name="Tian Z."/>
            <person name="Chen C."/>
            <person name="Luo L."/>
            <person name="Zhao B."/>
            <person name="Wang Z."/>
            <person name="Yu L."/>
            <person name="Li Y."/>
            <person name="Sun Y."/>
            <person name="Li W."/>
            <person name="Chen Y."/>
            <person name="Li Y."/>
            <person name="Zhang Y."/>
            <person name="Ai D."/>
            <person name="Zhao J."/>
            <person name="Shang C."/>
            <person name="Ma Y."/>
            <person name="Wu B."/>
            <person name="Wang M."/>
            <person name="Gao L."/>
            <person name="Sun D."/>
            <person name="Zhang P."/>
            <person name="Guo F."/>
            <person name="Wang W."/>
            <person name="Li Y."/>
            <person name="Wang J."/>
            <person name="Varshney R.K."/>
            <person name="Wang J."/>
            <person name="Ling H.Q."/>
            <person name="Wan P."/>
        </authorList>
    </citation>
    <scope>NUCLEOTIDE SEQUENCE</scope>
    <source>
        <strain evidence="2">cv. Jingnong 6</strain>
    </source>
</reference>
<evidence type="ECO:0000313" key="1">
    <source>
        <dbReference type="EMBL" id="KOM48189.1"/>
    </source>
</evidence>
<dbReference type="Gramene" id="KOM48189">
    <property type="protein sequence ID" value="KOM48189"/>
    <property type="gene ID" value="LR48_Vigan07g189300"/>
</dbReference>
<protein>
    <submittedName>
        <fullName evidence="1">Uncharacterized protein</fullName>
    </submittedName>
</protein>
<name>A0A0L9V087_PHAAN</name>
<evidence type="ECO:0000313" key="2">
    <source>
        <dbReference type="Proteomes" id="UP000053144"/>
    </source>
</evidence>